<evidence type="ECO:0000313" key="12">
    <source>
        <dbReference type="Proteomes" id="UP000030687"/>
    </source>
</evidence>
<keyword evidence="5" id="KW-0611">Plant defense</keyword>
<dbReference type="Gene3D" id="3.80.10.10">
    <property type="entry name" value="Ribonuclease Inhibitor"/>
    <property type="match status" value="2"/>
</dbReference>
<dbReference type="GO" id="GO:0005524">
    <property type="term" value="F:ATP binding"/>
    <property type="evidence" value="ECO:0007669"/>
    <property type="project" value="UniProtKB-KW"/>
</dbReference>
<feature type="domain" description="NB-ARC" evidence="8">
    <location>
        <begin position="163"/>
        <end position="324"/>
    </location>
</feature>
<dbReference type="PANTHER" id="PTHR33463:SF220">
    <property type="entry name" value="NB-ARC DOMAIN-CONTAINING PROTEIN"/>
    <property type="match status" value="1"/>
</dbReference>
<dbReference type="Pfam" id="PF00931">
    <property type="entry name" value="NB-ARC"/>
    <property type="match status" value="1"/>
</dbReference>
<dbReference type="InterPro" id="IPR027417">
    <property type="entry name" value="P-loop_NTPase"/>
</dbReference>
<dbReference type="GO" id="GO:0006952">
    <property type="term" value="P:defense response"/>
    <property type="evidence" value="ECO:0007669"/>
    <property type="project" value="UniProtKB-KW"/>
</dbReference>
<evidence type="ECO:0000259" key="10">
    <source>
        <dbReference type="Pfam" id="PF23559"/>
    </source>
</evidence>
<dbReference type="SUPFAM" id="SSF52540">
    <property type="entry name" value="P-loop containing nucleoside triphosphate hydrolases"/>
    <property type="match status" value="1"/>
</dbReference>
<dbReference type="AlphaFoldDB" id="V4SPU1"/>
<dbReference type="SMART" id="SM00369">
    <property type="entry name" value="LRR_TYP"/>
    <property type="match status" value="4"/>
</dbReference>
<dbReference type="InterPro" id="IPR032675">
    <property type="entry name" value="LRR_dom_sf"/>
</dbReference>
<evidence type="ECO:0000256" key="3">
    <source>
        <dbReference type="ARBA" id="ARBA00022737"/>
    </source>
</evidence>
<dbReference type="FunFam" id="1.10.8.430:FF:000003">
    <property type="entry name" value="Probable disease resistance protein At5g66910"/>
    <property type="match status" value="1"/>
</dbReference>
<evidence type="ECO:0000256" key="4">
    <source>
        <dbReference type="ARBA" id="ARBA00022741"/>
    </source>
</evidence>
<dbReference type="PRINTS" id="PR00364">
    <property type="entry name" value="DISEASERSIST"/>
</dbReference>
<dbReference type="Pfam" id="PF13855">
    <property type="entry name" value="LRR_8"/>
    <property type="match status" value="1"/>
</dbReference>
<evidence type="ECO:0000256" key="5">
    <source>
        <dbReference type="ARBA" id="ARBA00022821"/>
    </source>
</evidence>
<dbReference type="GO" id="GO:0043531">
    <property type="term" value="F:ADP binding"/>
    <property type="evidence" value="ECO:0007669"/>
    <property type="project" value="InterPro"/>
</dbReference>
<dbReference type="Proteomes" id="UP000030687">
    <property type="component" value="Unassembled WGS sequence"/>
</dbReference>
<dbReference type="eggNOG" id="KOG4658">
    <property type="taxonomic scope" value="Eukaryota"/>
</dbReference>
<keyword evidence="7" id="KW-0175">Coiled coil</keyword>
<dbReference type="InterPro" id="IPR036388">
    <property type="entry name" value="WH-like_DNA-bd_sf"/>
</dbReference>
<evidence type="ECO:0000259" key="9">
    <source>
        <dbReference type="Pfam" id="PF23247"/>
    </source>
</evidence>
<keyword evidence="4" id="KW-0547">Nucleotide-binding</keyword>
<evidence type="ECO:0000259" key="8">
    <source>
        <dbReference type="Pfam" id="PF00931"/>
    </source>
</evidence>
<evidence type="ECO:0000256" key="6">
    <source>
        <dbReference type="ARBA" id="ARBA00022840"/>
    </source>
</evidence>
<dbReference type="Gramene" id="ESR40945">
    <property type="protein sequence ID" value="ESR40945"/>
    <property type="gene ID" value="CICLE_v10024849mg"/>
</dbReference>
<dbReference type="OMA" id="MATWITH"/>
<dbReference type="PANTHER" id="PTHR33463">
    <property type="entry name" value="NB-ARC DOMAIN-CONTAINING PROTEIN-RELATED"/>
    <property type="match status" value="1"/>
</dbReference>
<protein>
    <submittedName>
        <fullName evidence="11">Uncharacterized protein</fullName>
    </submittedName>
</protein>
<dbReference type="InterPro" id="IPR058922">
    <property type="entry name" value="WHD_DRP"/>
</dbReference>
<accession>V4SPU1</accession>
<dbReference type="InterPro" id="IPR050905">
    <property type="entry name" value="Plant_NBS-LRR"/>
</dbReference>
<reference evidence="11 12" key="1">
    <citation type="submission" date="2013-10" db="EMBL/GenBank/DDBJ databases">
        <authorList>
            <consortium name="International Citrus Genome Consortium"/>
            <person name="Jenkins J."/>
            <person name="Schmutz J."/>
            <person name="Prochnik S."/>
            <person name="Rokhsar D."/>
            <person name="Gmitter F."/>
            <person name="Ollitrault P."/>
            <person name="Machado M."/>
            <person name="Talon M."/>
            <person name="Wincker P."/>
            <person name="Jaillon O."/>
            <person name="Morgante M."/>
        </authorList>
    </citation>
    <scope>NUCLEOTIDE SEQUENCE</scope>
    <source>
        <strain evidence="12">cv. Clemenules</strain>
    </source>
</reference>
<dbReference type="Pfam" id="PF23247">
    <property type="entry name" value="LRR_RPS2"/>
    <property type="match status" value="1"/>
</dbReference>
<keyword evidence="2" id="KW-0433">Leucine-rich repeat</keyword>
<evidence type="ECO:0000256" key="2">
    <source>
        <dbReference type="ARBA" id="ARBA00022614"/>
    </source>
</evidence>
<keyword evidence="6" id="KW-0067">ATP-binding</keyword>
<dbReference type="Gene3D" id="3.40.50.300">
    <property type="entry name" value="P-loop containing nucleotide triphosphate hydrolases"/>
    <property type="match status" value="1"/>
</dbReference>
<keyword evidence="3" id="KW-0677">Repeat</keyword>
<dbReference type="KEGG" id="cic:CICLE_v10024849mg"/>
<feature type="coiled-coil region" evidence="7">
    <location>
        <begin position="28"/>
        <end position="98"/>
    </location>
</feature>
<evidence type="ECO:0000256" key="1">
    <source>
        <dbReference type="ARBA" id="ARBA00008894"/>
    </source>
</evidence>
<dbReference type="InterPro" id="IPR042197">
    <property type="entry name" value="Apaf_helical"/>
</dbReference>
<gene>
    <name evidence="11" type="ORF">CICLE_v10024849mg</name>
</gene>
<feature type="domain" description="Disease resistance protein winged helix" evidence="10">
    <location>
        <begin position="413"/>
        <end position="471"/>
    </location>
</feature>
<organism evidence="11 12">
    <name type="scientific">Citrus clementina</name>
    <name type="common">Clementine</name>
    <name type="synonym">Citrus deliciosa x Citrus sinensis</name>
    <dbReference type="NCBI Taxonomy" id="85681"/>
    <lineage>
        <taxon>Eukaryota</taxon>
        <taxon>Viridiplantae</taxon>
        <taxon>Streptophyta</taxon>
        <taxon>Embryophyta</taxon>
        <taxon>Tracheophyta</taxon>
        <taxon>Spermatophyta</taxon>
        <taxon>Magnoliopsida</taxon>
        <taxon>eudicotyledons</taxon>
        <taxon>Gunneridae</taxon>
        <taxon>Pentapetalae</taxon>
        <taxon>rosids</taxon>
        <taxon>malvids</taxon>
        <taxon>Sapindales</taxon>
        <taxon>Rutaceae</taxon>
        <taxon>Aurantioideae</taxon>
        <taxon>Citrus</taxon>
    </lineage>
</organism>
<dbReference type="SUPFAM" id="SSF52058">
    <property type="entry name" value="L domain-like"/>
    <property type="match status" value="1"/>
</dbReference>
<dbReference type="FunFam" id="3.40.50.300:FF:001091">
    <property type="entry name" value="Probable disease resistance protein At1g61300"/>
    <property type="match status" value="1"/>
</dbReference>
<dbReference type="Gene3D" id="1.10.10.10">
    <property type="entry name" value="Winged helix-like DNA-binding domain superfamily/Winged helix DNA-binding domain"/>
    <property type="match status" value="1"/>
</dbReference>
<dbReference type="InterPro" id="IPR001611">
    <property type="entry name" value="Leu-rich_rpt"/>
</dbReference>
<dbReference type="EMBL" id="KI536925">
    <property type="protein sequence ID" value="ESR40945.1"/>
    <property type="molecule type" value="Genomic_DNA"/>
</dbReference>
<keyword evidence="12" id="KW-1185">Reference proteome</keyword>
<proteinExistence type="inferred from homology"/>
<feature type="domain" description="Disease resistance protein At4g27190-like leucine-rich repeats" evidence="9">
    <location>
        <begin position="717"/>
        <end position="847"/>
    </location>
</feature>
<sequence>MGNLISTFLPADLFDRTSNCVGEQAKYVWGLEKNLRILETELHKLTRARDDLKTKVEVEEQRPRTRRTNQVAGWLEDVQNLETEFTELERVRAQEMDRLCLGGLCSKNFVSSYNYGTQVVELTDRVINLEKDGEKIEVVVEKAPDGAAIELPVDHTVVGQELLLDQVWRCITDQENNRGIIGLYGIGGVGKTTLLKQVNNNFCHQQHMFDVVIWAAVSTLQDDIGKRIGFSEDRNWKEKSLQDKAVDIASILSGKKFVLLLDDIWDRIDLTQLGVPLQNLNDGSKIVLTTRSAGVCDQMDAKKLEVSSLADDEAWKLFQEMIERSTLDSHTSIPVLAETLARECGGLPLALKTVGRAMKSQRKVGYWKRAIHKMRTSASKFSGMKEEVFSRLKFSYDSLSTDELRSCLLYCCLYPEDYEIPKRELIDYWISEGFVYDFDDGCDFIDDLLQACLLEEEGDDHVKMHDMIREMSLWIACTVEKEEQNLLVRAGVELTEAPKVEEWEGAKRVSLMLNEIESLSEIPTCPRLVTFLLDGNSLKEITDGFFQSMSSLRVLSLSENFHLSTLPSGISSLVSLHHLDLSRTHITGLPQELKALEKLRYLNLEYTQYLSIIPHQLISGFSKLEVLRLLFCGRKGVIEEEEGNVLCDDAESLMKELLGLKHLNFLSWSFRSSLAVQKFLKYPKLVSITQSVRVECGGKFTTRPPFNVLHMAYMENLQELRLTTSSLEEMKIDSTEEVKKLFQSGFRSLNTVHVFCCHKAKDLTWLVFVKNLKELRIEFCYDVEEIIGVDKLRDISEIIGSEHNFFAQLESLTITSGRNLKSVYPNPLLFPKLKKIEVRVCPQLKKLPLNSSSAKERRVVIRGEKEWWEELQWEDQDTQNAFSSGAVLTEVPFY</sequence>
<evidence type="ECO:0000313" key="11">
    <source>
        <dbReference type="EMBL" id="ESR40945.1"/>
    </source>
</evidence>
<dbReference type="InterPro" id="IPR002182">
    <property type="entry name" value="NB-ARC"/>
</dbReference>
<dbReference type="FunFam" id="1.10.10.10:FF:000322">
    <property type="entry name" value="Probable disease resistance protein At1g63360"/>
    <property type="match status" value="1"/>
</dbReference>
<dbReference type="Gene3D" id="1.10.8.430">
    <property type="entry name" value="Helical domain of apoptotic protease-activating factors"/>
    <property type="match status" value="1"/>
</dbReference>
<dbReference type="Pfam" id="PF23559">
    <property type="entry name" value="WHD_DRP"/>
    <property type="match status" value="1"/>
</dbReference>
<evidence type="ECO:0000256" key="7">
    <source>
        <dbReference type="SAM" id="Coils"/>
    </source>
</evidence>
<dbReference type="InterPro" id="IPR003591">
    <property type="entry name" value="Leu-rich_rpt_typical-subtyp"/>
</dbReference>
<dbReference type="OrthoDB" id="664960at2759"/>
<dbReference type="InterPro" id="IPR057135">
    <property type="entry name" value="At4g27190-like_LRR"/>
</dbReference>
<dbReference type="InParanoid" id="V4SPU1"/>
<name>V4SPU1_CITCL</name>
<comment type="similarity">
    <text evidence="1">Belongs to the disease resistance NB-LRR family.</text>
</comment>